<feature type="chain" id="PRO_5030724715" description="Acid phosphatase" evidence="2">
    <location>
        <begin position="21"/>
        <end position="240"/>
    </location>
</feature>
<dbReference type="EMBL" id="JABEQF010000001">
    <property type="protein sequence ID" value="MBB2188471.1"/>
    <property type="molecule type" value="Genomic_DNA"/>
</dbReference>
<dbReference type="CDD" id="cd03397">
    <property type="entry name" value="PAP2_acid_phosphatase"/>
    <property type="match status" value="1"/>
</dbReference>
<accession>A0A7W4JPB8</accession>
<dbReference type="GO" id="GO:0003993">
    <property type="term" value="F:acid phosphatase activity"/>
    <property type="evidence" value="ECO:0007669"/>
    <property type="project" value="UniProtKB-EC"/>
</dbReference>
<evidence type="ECO:0000313" key="5">
    <source>
        <dbReference type="Proteomes" id="UP000555756"/>
    </source>
</evidence>
<reference evidence="4 5" key="1">
    <citation type="submission" date="2020-04" db="EMBL/GenBank/DDBJ databases">
        <title>Description of novel Gluconacetobacter.</title>
        <authorList>
            <person name="Sombolestani A."/>
        </authorList>
    </citation>
    <scope>NUCLEOTIDE SEQUENCE [LARGE SCALE GENOMIC DNA]</scope>
    <source>
        <strain evidence="4 5">LMG 21311</strain>
    </source>
</reference>
<evidence type="ECO:0000256" key="1">
    <source>
        <dbReference type="PIRNR" id="PIRNR000897"/>
    </source>
</evidence>
<dbReference type="Proteomes" id="UP000555756">
    <property type="component" value="Unassembled WGS sequence"/>
</dbReference>
<dbReference type="GO" id="GO:0030288">
    <property type="term" value="C:outer membrane-bounded periplasmic space"/>
    <property type="evidence" value="ECO:0007669"/>
    <property type="project" value="InterPro"/>
</dbReference>
<dbReference type="SMART" id="SM00014">
    <property type="entry name" value="acidPPc"/>
    <property type="match status" value="1"/>
</dbReference>
<dbReference type="InterPro" id="IPR036938">
    <property type="entry name" value="PAP2/HPO_sf"/>
</dbReference>
<comment type="catalytic activity">
    <reaction evidence="1">
        <text>a phosphate monoester + H2O = an alcohol + phosphate</text>
        <dbReference type="Rhea" id="RHEA:15017"/>
        <dbReference type="ChEBI" id="CHEBI:15377"/>
        <dbReference type="ChEBI" id="CHEBI:30879"/>
        <dbReference type="ChEBI" id="CHEBI:43474"/>
        <dbReference type="ChEBI" id="CHEBI:67140"/>
        <dbReference type="EC" id="3.1.3.2"/>
    </reaction>
</comment>
<dbReference type="AlphaFoldDB" id="A0A7W4JPB8"/>
<organism evidence="4 5">
    <name type="scientific">Gluconacetobacter azotocaptans</name>
    <dbReference type="NCBI Taxonomy" id="142834"/>
    <lineage>
        <taxon>Bacteria</taxon>
        <taxon>Pseudomonadati</taxon>
        <taxon>Pseudomonadota</taxon>
        <taxon>Alphaproteobacteria</taxon>
        <taxon>Acetobacterales</taxon>
        <taxon>Acetobacteraceae</taxon>
        <taxon>Gluconacetobacter</taxon>
    </lineage>
</organism>
<dbReference type="SUPFAM" id="SSF48317">
    <property type="entry name" value="Acid phosphatase/Vanadium-dependent haloperoxidase"/>
    <property type="match status" value="1"/>
</dbReference>
<gene>
    <name evidence="4" type="ORF">HLH34_00635</name>
</gene>
<dbReference type="PIRSF" id="PIRSF000897">
    <property type="entry name" value="Acid_Ptase_ClsA"/>
    <property type="match status" value="1"/>
</dbReference>
<dbReference type="EC" id="3.1.3.2" evidence="1"/>
<name>A0A7W4JPB8_9PROT</name>
<comment type="similarity">
    <text evidence="1">Belongs to the class A bacterial acid phosphatase family.</text>
</comment>
<dbReference type="RefSeq" id="WP_183117656.1">
    <property type="nucleotide sequence ID" value="NZ_JABEQF010000001.1"/>
</dbReference>
<keyword evidence="2" id="KW-0732">Signal</keyword>
<keyword evidence="1" id="KW-0378">Hydrolase</keyword>
<dbReference type="InterPro" id="IPR000326">
    <property type="entry name" value="PAP2/HPO"/>
</dbReference>
<evidence type="ECO:0000256" key="2">
    <source>
        <dbReference type="SAM" id="SignalP"/>
    </source>
</evidence>
<protein>
    <recommendedName>
        <fullName evidence="1">Acid phosphatase</fullName>
        <ecNumber evidence="1">3.1.3.2</ecNumber>
    </recommendedName>
</protein>
<feature type="signal peptide" evidence="2">
    <location>
        <begin position="1"/>
        <end position="20"/>
    </location>
</feature>
<dbReference type="InterPro" id="IPR001011">
    <property type="entry name" value="Acid_Pase_classA_bac"/>
</dbReference>
<evidence type="ECO:0000313" key="4">
    <source>
        <dbReference type="EMBL" id="MBB2188471.1"/>
    </source>
</evidence>
<evidence type="ECO:0000259" key="3">
    <source>
        <dbReference type="SMART" id="SM00014"/>
    </source>
</evidence>
<proteinExistence type="inferred from homology"/>
<dbReference type="Pfam" id="PF01569">
    <property type="entry name" value="PAP2"/>
    <property type="match status" value="1"/>
</dbReference>
<dbReference type="PRINTS" id="PR00483">
    <property type="entry name" value="BACPHPHTASE"/>
</dbReference>
<keyword evidence="5" id="KW-1185">Reference proteome</keyword>
<feature type="domain" description="Phosphatidic acid phosphatase type 2/haloperoxidase" evidence="3">
    <location>
        <begin position="86"/>
        <end position="197"/>
    </location>
</feature>
<comment type="caution">
    <text evidence="4">The sequence shown here is derived from an EMBL/GenBank/DDBJ whole genome shotgun (WGS) entry which is preliminary data.</text>
</comment>
<sequence>MMLKRLALSMMILAAGPARADPLLPDGRTVLPPPPAPHSAAQAEDQEVFDRTRRLVGSARWAMAREDAELAPARLLADFSCAAGMTLEPARLQPQLEARITEEKQFWKRQRPFVDTDRPICTDDSAHLRDSPAYPSGHTTHGWIVAGILAELMPDRATDILHRGRAFGESRIVCGVHWKSDVQAGWLNGAAMFAALQADPGFQADMAAAGHEIAALRAHPATPDPERCAVEARVAAQPIE</sequence>
<dbReference type="Gene3D" id="1.20.144.10">
    <property type="entry name" value="Phosphatidic acid phosphatase type 2/haloperoxidase"/>
    <property type="match status" value="1"/>
</dbReference>